<dbReference type="EMBL" id="JBHUHV010000064">
    <property type="protein sequence ID" value="MFD2069519.1"/>
    <property type="molecule type" value="Genomic_DNA"/>
</dbReference>
<protein>
    <submittedName>
        <fullName evidence="1">Uncharacterized protein</fullName>
    </submittedName>
</protein>
<keyword evidence="2" id="KW-1185">Reference proteome</keyword>
<dbReference type="Proteomes" id="UP001597369">
    <property type="component" value="Unassembled WGS sequence"/>
</dbReference>
<comment type="caution">
    <text evidence="1">The sequence shown here is derived from an EMBL/GenBank/DDBJ whole genome shotgun (WGS) entry which is preliminary data.</text>
</comment>
<dbReference type="RefSeq" id="WP_229962484.1">
    <property type="nucleotide sequence ID" value="NZ_JAJJWI010000024.1"/>
</dbReference>
<evidence type="ECO:0000313" key="2">
    <source>
        <dbReference type="Proteomes" id="UP001597369"/>
    </source>
</evidence>
<organism evidence="1 2">
    <name type="scientific">Pontibacter silvestris</name>
    <dbReference type="NCBI Taxonomy" id="2305183"/>
    <lineage>
        <taxon>Bacteria</taxon>
        <taxon>Pseudomonadati</taxon>
        <taxon>Bacteroidota</taxon>
        <taxon>Cytophagia</taxon>
        <taxon>Cytophagales</taxon>
        <taxon>Hymenobacteraceae</taxon>
        <taxon>Pontibacter</taxon>
    </lineage>
</organism>
<sequence length="68" mass="7929">MANPEVVPFALDEIEQMDLVECEEKLLYLRSKLENEPDADTMERYIPYLSKLKQRTATLLIESKKGQL</sequence>
<evidence type="ECO:0000313" key="1">
    <source>
        <dbReference type="EMBL" id="MFD2069519.1"/>
    </source>
</evidence>
<proteinExistence type="predicted"/>
<reference evidence="2" key="1">
    <citation type="journal article" date="2019" name="Int. J. Syst. Evol. Microbiol.">
        <title>The Global Catalogue of Microorganisms (GCM) 10K type strain sequencing project: providing services to taxonomists for standard genome sequencing and annotation.</title>
        <authorList>
            <consortium name="The Broad Institute Genomics Platform"/>
            <consortium name="The Broad Institute Genome Sequencing Center for Infectious Disease"/>
            <person name="Wu L."/>
            <person name="Ma J."/>
        </authorList>
    </citation>
    <scope>NUCLEOTIDE SEQUENCE [LARGE SCALE GENOMIC DNA]</scope>
    <source>
        <strain evidence="2">JCM 16545</strain>
    </source>
</reference>
<name>A0ABW4X3F6_9BACT</name>
<gene>
    <name evidence="1" type="ORF">ACFSKU_21745</name>
</gene>
<accession>A0ABW4X3F6</accession>